<evidence type="ECO:0000256" key="3">
    <source>
        <dbReference type="RuleBase" id="RU000489"/>
    </source>
</evidence>
<feature type="compositionally biased region" description="Polar residues" evidence="4">
    <location>
        <begin position="429"/>
        <end position="438"/>
    </location>
</feature>
<keyword evidence="1 3" id="KW-0378">Hydrolase</keyword>
<dbReference type="Proteomes" id="UP001165122">
    <property type="component" value="Unassembled WGS sequence"/>
</dbReference>
<feature type="compositionally biased region" description="Low complexity" evidence="4">
    <location>
        <begin position="584"/>
        <end position="613"/>
    </location>
</feature>
<feature type="chain" id="PRO_5040937366" description="GH18 domain-containing protein" evidence="5">
    <location>
        <begin position="19"/>
        <end position="1044"/>
    </location>
</feature>
<feature type="region of interest" description="Disordered" evidence="4">
    <location>
        <begin position="584"/>
        <end position="618"/>
    </location>
</feature>
<evidence type="ECO:0000256" key="2">
    <source>
        <dbReference type="ARBA" id="ARBA00023295"/>
    </source>
</evidence>
<reference evidence="8" key="1">
    <citation type="journal article" date="2023" name="Commun. Biol.">
        <title>Genome analysis of Parmales, the sister group of diatoms, reveals the evolutionary specialization of diatoms from phago-mixotrophs to photoautotrophs.</title>
        <authorList>
            <person name="Ban H."/>
            <person name="Sato S."/>
            <person name="Yoshikawa S."/>
            <person name="Yamada K."/>
            <person name="Nakamura Y."/>
            <person name="Ichinomiya M."/>
            <person name="Sato N."/>
            <person name="Blanc-Mathieu R."/>
            <person name="Endo H."/>
            <person name="Kuwata A."/>
            <person name="Ogata H."/>
        </authorList>
    </citation>
    <scope>NUCLEOTIDE SEQUENCE [LARGE SCALE GENOMIC DNA]</scope>
    <source>
        <strain evidence="8">NIES 3700</strain>
    </source>
</reference>
<feature type="compositionally biased region" description="Pro residues" evidence="4">
    <location>
        <begin position="440"/>
        <end position="452"/>
    </location>
</feature>
<gene>
    <name evidence="7" type="ORF">TrLO_g9878</name>
</gene>
<dbReference type="InterPro" id="IPR001579">
    <property type="entry name" value="Glyco_hydro_18_chit_AS"/>
</dbReference>
<evidence type="ECO:0000259" key="6">
    <source>
        <dbReference type="PROSITE" id="PS51910"/>
    </source>
</evidence>
<dbReference type="OrthoDB" id="70885at2759"/>
<dbReference type="InterPro" id="IPR050314">
    <property type="entry name" value="Glycosyl_Hydrlase_18"/>
</dbReference>
<dbReference type="GO" id="GO:0008061">
    <property type="term" value="F:chitin binding"/>
    <property type="evidence" value="ECO:0007669"/>
    <property type="project" value="InterPro"/>
</dbReference>
<feature type="compositionally biased region" description="Low complexity" evidence="4">
    <location>
        <begin position="453"/>
        <end position="470"/>
    </location>
</feature>
<dbReference type="Gene3D" id="3.20.20.80">
    <property type="entry name" value="Glycosidases"/>
    <property type="match status" value="1"/>
</dbReference>
<dbReference type="GO" id="GO:0004553">
    <property type="term" value="F:hydrolase activity, hydrolyzing O-glycosyl compounds"/>
    <property type="evidence" value="ECO:0007669"/>
    <property type="project" value="InterPro"/>
</dbReference>
<evidence type="ECO:0000256" key="4">
    <source>
        <dbReference type="SAM" id="MobiDB-lite"/>
    </source>
</evidence>
<feature type="region of interest" description="Disordered" evidence="4">
    <location>
        <begin position="409"/>
        <end position="477"/>
    </location>
</feature>
<keyword evidence="2 3" id="KW-0326">Glycosidase</keyword>
<dbReference type="Gene3D" id="3.10.50.10">
    <property type="match status" value="1"/>
</dbReference>
<feature type="compositionally biased region" description="Low complexity" evidence="4">
    <location>
        <begin position="348"/>
        <end position="357"/>
    </location>
</feature>
<feature type="domain" description="GH18" evidence="6">
    <location>
        <begin position="660"/>
        <end position="1035"/>
    </location>
</feature>
<dbReference type="InterPro" id="IPR001223">
    <property type="entry name" value="Glyco_hydro18_cat"/>
</dbReference>
<dbReference type="SMART" id="SM00636">
    <property type="entry name" value="Glyco_18"/>
    <property type="match status" value="1"/>
</dbReference>
<protein>
    <recommendedName>
        <fullName evidence="6">GH18 domain-containing protein</fullName>
    </recommendedName>
</protein>
<accession>A0A9W7FDP4</accession>
<name>A0A9W7FDP4_9STRA</name>
<comment type="caution">
    <text evidence="7">The sequence shown here is derived from an EMBL/GenBank/DDBJ whole genome shotgun (WGS) entry which is preliminary data.</text>
</comment>
<evidence type="ECO:0000313" key="7">
    <source>
        <dbReference type="EMBL" id="GMI10357.1"/>
    </source>
</evidence>
<evidence type="ECO:0000256" key="5">
    <source>
        <dbReference type="SAM" id="SignalP"/>
    </source>
</evidence>
<feature type="signal peptide" evidence="5">
    <location>
        <begin position="1"/>
        <end position="18"/>
    </location>
</feature>
<sequence length="1044" mass="112504">MITLVIVLLSLMLDPAAPHGFMTVPPARILIGHLQGVPLPEWDTGSMNNGGPGRWGEDGASKELSTPFPIIETDATVSRVGGVCGADQFAPFPSKYTEGEGYFESPRDTWTTSKSWLTSDVLDAEFEITAHHKGYIEVSLCVKGEFSIPSSSPPTMECFNKHILEVIPNTEWATKSPPNPDYPTRYNLPPACHLSNTGAYYAGRTVRASFKLPSNLSSLDGSQGSMLRWRYVTSNSCYAPGTLGMDEPRSFPASAFWDELNDMYAPCNDGYDWFGFWHNMGVCGTIPDSADDTVTTSPFYGEEFVNCADVRFAGDGFVPGHTVDAGLREPGDPPVPGGVGPEGPGPSGLPEGYNDNNDNNDDAFDIYGDACEPCTDCEADCTATWFNHCTEPWWHRRCRLTCNSGCDVESSAPTTPPTASPDVGDTASPIANPTQTSAPSLPPVQTSPPSLPPVQTSSASPTATPTSTQTRGVAPSPAPATLKYEVECIDYSGSCSDTWQTCTTAYWRNWCKATCLNPNDPQVAPSSCNPVTIPTACAALVDSGSNCKQPWVNGDLESYSFDHHCHAPGADEKAHWRTISSVEAATPTTPTTATLSPTKNPSPSTSAPSESPTNLTAFTAMPTESPTTLTQFTNTPTESPTFDTINTATNAPTSYPLPQRVLVGYYPQWAIYRENGRRYDISDIPTSIGLTHLNYAFINVEEGICKAYDANAESVNLPEMAALRTANPGLKIMASLGGWTLSAGFSTAAATPESRATLVESCLYLVERDGFDGIDLDWEYPGKAGNTNDFTAADKDNFTLLLKAFRTRLDEIAYLYAGEHYPLTIATSAVNIENSYDVPEIIKYLDFINVMTYDFHGAWDSVTDHNAPFESGSSAGWSFTESLEMWLAAGTPKHQLVAGFAFYGRSVKDVTSTANDGLGQPFTCRSGCTEPGSFGTEAVYEAKDLIYAQTNGGVVGVGSGAGGGEGFEYHWDEAQSVPWLFNPTSKTFISFDNKRSICIKAKWAHEQGLRGGMFWEIAGDDGTLQKVVADIVLKGEDSIDCDTL</sequence>
<dbReference type="InterPro" id="IPR011583">
    <property type="entry name" value="Chitinase_II/V-like_cat"/>
</dbReference>
<dbReference type="CDD" id="cd06548">
    <property type="entry name" value="GH18_chitinase"/>
    <property type="match status" value="1"/>
</dbReference>
<feature type="region of interest" description="Disordered" evidence="4">
    <location>
        <begin position="322"/>
        <end position="361"/>
    </location>
</feature>
<dbReference type="PROSITE" id="PS01095">
    <property type="entry name" value="GH18_1"/>
    <property type="match status" value="1"/>
</dbReference>
<dbReference type="GO" id="GO:0005975">
    <property type="term" value="P:carbohydrate metabolic process"/>
    <property type="evidence" value="ECO:0007669"/>
    <property type="project" value="InterPro"/>
</dbReference>
<dbReference type="InterPro" id="IPR029070">
    <property type="entry name" value="Chitinase_insertion_sf"/>
</dbReference>
<proteinExistence type="predicted"/>
<dbReference type="EMBL" id="BRXW01000148">
    <property type="protein sequence ID" value="GMI10357.1"/>
    <property type="molecule type" value="Genomic_DNA"/>
</dbReference>
<dbReference type="SUPFAM" id="SSF51445">
    <property type="entry name" value="(Trans)glycosidases"/>
    <property type="match status" value="1"/>
</dbReference>
<dbReference type="SUPFAM" id="SSF54556">
    <property type="entry name" value="Chitinase insertion domain"/>
    <property type="match status" value="1"/>
</dbReference>
<keyword evidence="8" id="KW-1185">Reference proteome</keyword>
<organism evidence="7 8">
    <name type="scientific">Triparma laevis f. longispina</name>
    <dbReference type="NCBI Taxonomy" id="1714387"/>
    <lineage>
        <taxon>Eukaryota</taxon>
        <taxon>Sar</taxon>
        <taxon>Stramenopiles</taxon>
        <taxon>Ochrophyta</taxon>
        <taxon>Bolidophyceae</taxon>
        <taxon>Parmales</taxon>
        <taxon>Triparmaceae</taxon>
        <taxon>Triparma</taxon>
    </lineage>
</organism>
<dbReference type="PROSITE" id="PS51910">
    <property type="entry name" value="GH18_2"/>
    <property type="match status" value="1"/>
</dbReference>
<dbReference type="PANTHER" id="PTHR11177:SF317">
    <property type="entry name" value="CHITINASE 12-RELATED"/>
    <property type="match status" value="1"/>
</dbReference>
<dbReference type="InterPro" id="IPR017853">
    <property type="entry name" value="GH"/>
</dbReference>
<keyword evidence="5" id="KW-0732">Signal</keyword>
<dbReference type="Pfam" id="PF00704">
    <property type="entry name" value="Glyco_hydro_18"/>
    <property type="match status" value="1"/>
</dbReference>
<dbReference type="AlphaFoldDB" id="A0A9W7FDP4"/>
<feature type="compositionally biased region" description="Gly residues" evidence="4">
    <location>
        <begin position="337"/>
        <end position="346"/>
    </location>
</feature>
<evidence type="ECO:0000313" key="8">
    <source>
        <dbReference type="Proteomes" id="UP001165122"/>
    </source>
</evidence>
<dbReference type="PANTHER" id="PTHR11177">
    <property type="entry name" value="CHITINASE"/>
    <property type="match status" value="1"/>
</dbReference>
<evidence type="ECO:0000256" key="1">
    <source>
        <dbReference type="ARBA" id="ARBA00022801"/>
    </source>
</evidence>